<dbReference type="Pfam" id="PF23283">
    <property type="entry name" value="D8C_UMOD"/>
    <property type="match status" value="1"/>
</dbReference>
<proteinExistence type="predicted"/>
<dbReference type="AlphaFoldDB" id="A0A7J6AQP1"/>
<keyword evidence="6" id="KW-1185">Reference proteome</keyword>
<feature type="signal peptide" evidence="3">
    <location>
        <begin position="1"/>
        <end position="24"/>
    </location>
</feature>
<feature type="chain" id="PRO_5029674859" description="UMOD/GP2/OIT3-like D8C domain-containing protein" evidence="3">
    <location>
        <begin position="25"/>
        <end position="352"/>
    </location>
</feature>
<evidence type="ECO:0000256" key="1">
    <source>
        <dbReference type="ARBA" id="ARBA00022729"/>
    </source>
</evidence>
<dbReference type="InterPro" id="IPR057774">
    <property type="entry name" value="D8C_UMOD/GP2/OIT3-like"/>
</dbReference>
<evidence type="ECO:0000256" key="3">
    <source>
        <dbReference type="SAM" id="SignalP"/>
    </source>
</evidence>
<feature type="domain" description="UMOD/GP2/OIT3-like D8C" evidence="4">
    <location>
        <begin position="148"/>
        <end position="235"/>
    </location>
</feature>
<evidence type="ECO:0000313" key="5">
    <source>
        <dbReference type="EMBL" id="KAF4085090.1"/>
    </source>
</evidence>
<evidence type="ECO:0000313" key="6">
    <source>
        <dbReference type="Proteomes" id="UP000593565"/>
    </source>
</evidence>
<evidence type="ECO:0000259" key="4">
    <source>
        <dbReference type="Pfam" id="PF23283"/>
    </source>
</evidence>
<comment type="caution">
    <text evidence="5">The sequence shown here is derived from an EMBL/GenBank/DDBJ whole genome shotgun (WGS) entry which is preliminary data.</text>
</comment>
<dbReference type="PANTHER" id="PTHR36191">
    <property type="entry name" value="ENDO/EXONUCLEASE/PHOSPHATASE DOMAIN-CONTAINING PROTEIN-RELATED"/>
    <property type="match status" value="1"/>
</dbReference>
<dbReference type="Proteomes" id="UP000593565">
    <property type="component" value="Unassembled WGS sequence"/>
</dbReference>
<organism evidence="5 6">
    <name type="scientific">Ameiurus melas</name>
    <name type="common">Black bullhead</name>
    <name type="synonym">Silurus melas</name>
    <dbReference type="NCBI Taxonomy" id="219545"/>
    <lineage>
        <taxon>Eukaryota</taxon>
        <taxon>Metazoa</taxon>
        <taxon>Chordata</taxon>
        <taxon>Craniata</taxon>
        <taxon>Vertebrata</taxon>
        <taxon>Euteleostomi</taxon>
        <taxon>Actinopterygii</taxon>
        <taxon>Neopterygii</taxon>
        <taxon>Teleostei</taxon>
        <taxon>Ostariophysi</taxon>
        <taxon>Siluriformes</taxon>
        <taxon>Ictaluridae</taxon>
        <taxon>Ameiurus</taxon>
    </lineage>
</organism>
<gene>
    <name evidence="5" type="ORF">AMELA_G00113380</name>
</gene>
<keyword evidence="1 3" id="KW-0732">Signal</keyword>
<accession>A0A7J6AQP1</accession>
<name>A0A7J6AQP1_AMEME</name>
<dbReference type="EMBL" id="JAAGNN010000009">
    <property type="protein sequence ID" value="KAF4085090.1"/>
    <property type="molecule type" value="Genomic_DNA"/>
</dbReference>
<reference evidence="5 6" key="1">
    <citation type="submission" date="2020-02" db="EMBL/GenBank/DDBJ databases">
        <title>A chromosome-scale genome assembly of the black bullhead catfish (Ameiurus melas).</title>
        <authorList>
            <person name="Wen M."/>
            <person name="Zham M."/>
            <person name="Cabau C."/>
            <person name="Klopp C."/>
            <person name="Donnadieu C."/>
            <person name="Roques C."/>
            <person name="Bouchez O."/>
            <person name="Lampietro C."/>
            <person name="Jouanno E."/>
            <person name="Herpin A."/>
            <person name="Louis A."/>
            <person name="Berthelot C."/>
            <person name="Parey E."/>
            <person name="Roest-Crollius H."/>
            <person name="Braasch I."/>
            <person name="Postlethwait J."/>
            <person name="Robinson-Rechavi M."/>
            <person name="Echchiki A."/>
            <person name="Begum T."/>
            <person name="Montfort J."/>
            <person name="Schartl M."/>
            <person name="Bobe J."/>
            <person name="Guiguen Y."/>
        </authorList>
    </citation>
    <scope>NUCLEOTIDE SEQUENCE [LARGE SCALE GENOMIC DNA]</scope>
    <source>
        <strain evidence="5">M_S1</strain>
        <tissue evidence="5">Blood</tissue>
    </source>
</reference>
<keyword evidence="2" id="KW-1015">Disulfide bond</keyword>
<protein>
    <recommendedName>
        <fullName evidence="4">UMOD/GP2/OIT3-like D8C domain-containing protein</fullName>
    </recommendedName>
</protein>
<dbReference type="PANTHER" id="PTHR36191:SF4">
    <property type="entry name" value="VWFD DOMAIN-CONTAINING PROTEIN"/>
    <property type="match status" value="1"/>
</dbReference>
<sequence length="352" mass="40508">MAVSSIQMLSVLLVCMTRTKQTEGSYALKMWSNEDQALREQLSLMYKEIEALRQEQSLMKQKQEDMTHAVLHCTQTQTYTDKEVNMTSLEKGSTSMLYSFPQEEEDDDTDEGLDPCKNYKSLNQDWRATNYSTKQVSCDRNVQWKGWYRLFYRGKSIQMPEVCVKKERCGTHAPLWLVGGHPRKRNELVTRKVCGHWNNNCCAFKSPPIQVKACQGNYYVYKFVQPLTCHLAYCADVNTLICGQCKKYEICTSNDKIKWFCKKTKRRVKAKVHFFAAYSGSLSGKVNRIKYRKVHVNVGRAFNRRTVGSLSTYMATLRKGDLVYVTHKCGNSWADSASNTIVFGGSLLLVKR</sequence>
<evidence type="ECO:0000256" key="2">
    <source>
        <dbReference type="ARBA" id="ARBA00023157"/>
    </source>
</evidence>